<proteinExistence type="inferred from homology"/>
<gene>
    <name evidence="6" type="ORF">WG66_10762</name>
</gene>
<dbReference type="AlphaFoldDB" id="A0A0W0FJP5"/>
<dbReference type="PROSITE" id="PS00455">
    <property type="entry name" value="AMP_BINDING"/>
    <property type="match status" value="1"/>
</dbReference>
<evidence type="ECO:0000313" key="7">
    <source>
        <dbReference type="Proteomes" id="UP000054988"/>
    </source>
</evidence>
<evidence type="ECO:0000259" key="5">
    <source>
        <dbReference type="Pfam" id="PF13193"/>
    </source>
</evidence>
<organism evidence="6 7">
    <name type="scientific">Moniliophthora roreri</name>
    <name type="common">Frosty pod rot fungus</name>
    <name type="synonym">Monilia roreri</name>
    <dbReference type="NCBI Taxonomy" id="221103"/>
    <lineage>
        <taxon>Eukaryota</taxon>
        <taxon>Fungi</taxon>
        <taxon>Dikarya</taxon>
        <taxon>Basidiomycota</taxon>
        <taxon>Agaricomycotina</taxon>
        <taxon>Agaricomycetes</taxon>
        <taxon>Agaricomycetidae</taxon>
        <taxon>Agaricales</taxon>
        <taxon>Marasmiineae</taxon>
        <taxon>Marasmiaceae</taxon>
        <taxon>Moniliophthora</taxon>
    </lineage>
</organism>
<name>A0A0W0FJP5_MONRR</name>
<dbReference type="EMBL" id="LATX01001892">
    <property type="protein sequence ID" value="KTB36551.1"/>
    <property type="molecule type" value="Genomic_DNA"/>
</dbReference>
<dbReference type="InterPro" id="IPR042099">
    <property type="entry name" value="ANL_N_sf"/>
</dbReference>
<dbReference type="GO" id="GO:0031956">
    <property type="term" value="F:medium-chain fatty acid-CoA ligase activity"/>
    <property type="evidence" value="ECO:0007669"/>
    <property type="project" value="TreeGrafter"/>
</dbReference>
<comment type="similarity">
    <text evidence="1">Belongs to the ATP-dependent AMP-binding enzyme family.</text>
</comment>
<keyword evidence="3" id="KW-1133">Transmembrane helix</keyword>
<dbReference type="GO" id="GO:0006631">
    <property type="term" value="P:fatty acid metabolic process"/>
    <property type="evidence" value="ECO:0007669"/>
    <property type="project" value="TreeGrafter"/>
</dbReference>
<dbReference type="InterPro" id="IPR045851">
    <property type="entry name" value="AMP-bd_C_sf"/>
</dbReference>
<feature type="domain" description="AMP-binding enzyme C-terminal" evidence="5">
    <location>
        <begin position="498"/>
        <end position="566"/>
    </location>
</feature>
<evidence type="ECO:0000256" key="2">
    <source>
        <dbReference type="ARBA" id="ARBA00022598"/>
    </source>
</evidence>
<accession>A0A0W0FJP5</accession>
<evidence type="ECO:0000259" key="4">
    <source>
        <dbReference type="Pfam" id="PF00501"/>
    </source>
</evidence>
<dbReference type="InterPro" id="IPR020845">
    <property type="entry name" value="AMP-binding_CS"/>
</dbReference>
<sequence length="572" mass="63084">MDWKPKRTLEECNKILASPGSTHELETRVIDGRVQRVYKNLWPSLRAFWLSSCHEHGINTYVVYGSQRYTFLQVMERAEKAAYVFRTVYGVKKGDRIAICSRNYPEYLVAFWACHLIGAVSVLINAWLPQDGLLFCITYTQSKVLILDPERAEVLKPVIQELSKHGVHAILVLESQTKMWAGMSSWNSVLEDCKGDTGSILREAIEIVPEDNATIYFTSGTTGRPKGVLSTQRQYLTNVLNAAAAGLRATLRRGEDIKSPEPGPQKGILISTLLELLVMQSMVATFLGLKIVLMWSWKPREAIRLIKAENIVMAGGVPSMVADLMEIGGFPLETLTFGGAPASKMLPAKVKSVIANASVSQGYGATETNSVAVSVAGEDQLLRPTSCGLPTLVNDLMIVEPTSLVVLSPGQVGEVWIRGINVMQGYWRDPGMILFSSFSQDTFNRSYRVEATDKAITKDGWFRTGDLGYLDEEGFLYIKDRLKDIIIRGGENIDSVTVENALYEEPGVQEAAAVGVPDPRLGELVAAVVSVRPNSANRLTEDSLIELARKRLPRFSVPAMVIILKEELGRGS</sequence>
<dbReference type="InterPro" id="IPR000873">
    <property type="entry name" value="AMP-dep_synth/lig_dom"/>
</dbReference>
<evidence type="ECO:0000313" key="6">
    <source>
        <dbReference type="EMBL" id="KTB36551.1"/>
    </source>
</evidence>
<dbReference type="InterPro" id="IPR025110">
    <property type="entry name" value="AMP-bd_C"/>
</dbReference>
<evidence type="ECO:0000256" key="3">
    <source>
        <dbReference type="SAM" id="Phobius"/>
    </source>
</evidence>
<comment type="caution">
    <text evidence="6">The sequence shown here is derived from an EMBL/GenBank/DDBJ whole genome shotgun (WGS) entry which is preliminary data.</text>
</comment>
<evidence type="ECO:0000256" key="1">
    <source>
        <dbReference type="ARBA" id="ARBA00006432"/>
    </source>
</evidence>
<dbReference type="PANTHER" id="PTHR43201:SF5">
    <property type="entry name" value="MEDIUM-CHAIN ACYL-COA LIGASE ACSF2, MITOCHONDRIAL"/>
    <property type="match status" value="1"/>
</dbReference>
<feature type="domain" description="AMP-dependent synthetase/ligase" evidence="4">
    <location>
        <begin position="55"/>
        <end position="427"/>
    </location>
</feature>
<dbReference type="SUPFAM" id="SSF56801">
    <property type="entry name" value="Acetyl-CoA synthetase-like"/>
    <property type="match status" value="1"/>
</dbReference>
<protein>
    <recommendedName>
        <fullName evidence="8">AMP-dependent synthetase/ligase domain-containing protein</fullName>
    </recommendedName>
</protein>
<dbReference type="eggNOG" id="KOG1179">
    <property type="taxonomic scope" value="Eukaryota"/>
</dbReference>
<keyword evidence="3" id="KW-0812">Transmembrane</keyword>
<dbReference type="Gene3D" id="3.30.300.30">
    <property type="match status" value="1"/>
</dbReference>
<dbReference type="Pfam" id="PF00501">
    <property type="entry name" value="AMP-binding"/>
    <property type="match status" value="1"/>
</dbReference>
<evidence type="ECO:0008006" key="8">
    <source>
        <dbReference type="Google" id="ProtNLM"/>
    </source>
</evidence>
<feature type="transmembrane region" description="Helical" evidence="3">
    <location>
        <begin position="107"/>
        <end position="128"/>
    </location>
</feature>
<reference evidence="6 7" key="1">
    <citation type="submission" date="2015-12" db="EMBL/GenBank/DDBJ databases">
        <title>Draft genome sequence of Moniliophthora roreri, the causal agent of frosty pod rot of cacao.</title>
        <authorList>
            <person name="Aime M.C."/>
            <person name="Diaz-Valderrama J.R."/>
            <person name="Kijpornyongpan T."/>
            <person name="Phillips-Mora W."/>
        </authorList>
    </citation>
    <scope>NUCLEOTIDE SEQUENCE [LARGE SCALE GENOMIC DNA]</scope>
    <source>
        <strain evidence="6 7">MCA 2952</strain>
    </source>
</reference>
<dbReference type="Pfam" id="PF13193">
    <property type="entry name" value="AMP-binding_C"/>
    <property type="match status" value="1"/>
</dbReference>
<keyword evidence="3" id="KW-0472">Membrane</keyword>
<dbReference type="PANTHER" id="PTHR43201">
    <property type="entry name" value="ACYL-COA SYNTHETASE"/>
    <property type="match status" value="1"/>
</dbReference>
<dbReference type="Proteomes" id="UP000054988">
    <property type="component" value="Unassembled WGS sequence"/>
</dbReference>
<dbReference type="Gene3D" id="3.40.50.12780">
    <property type="entry name" value="N-terminal domain of ligase-like"/>
    <property type="match status" value="1"/>
</dbReference>
<keyword evidence="2" id="KW-0436">Ligase</keyword>